<protein>
    <recommendedName>
        <fullName evidence="3">Linear amide C-N hydrolase</fullName>
    </recommendedName>
</protein>
<dbReference type="RefSeq" id="WP_212692368.1">
    <property type="nucleotide sequence ID" value="NZ_CP058561.1"/>
</dbReference>
<proteinExistence type="predicted"/>
<name>A0A8J8M836_9FIRM</name>
<dbReference type="Gene3D" id="3.60.60.10">
    <property type="entry name" value="Penicillin V Acylase, Chain A"/>
    <property type="match status" value="1"/>
</dbReference>
<evidence type="ECO:0000313" key="1">
    <source>
        <dbReference type="EMBL" id="QUH28101.1"/>
    </source>
</evidence>
<evidence type="ECO:0000313" key="2">
    <source>
        <dbReference type="Proteomes" id="UP000677305"/>
    </source>
</evidence>
<dbReference type="EMBL" id="CP058561">
    <property type="protein sequence ID" value="QUH28101.1"/>
    <property type="molecule type" value="Genomic_DNA"/>
</dbReference>
<dbReference type="KEGG" id="vgu:HYG85_03890"/>
<accession>A0A8J8M836</accession>
<dbReference type="Proteomes" id="UP000677305">
    <property type="component" value="Chromosome"/>
</dbReference>
<keyword evidence="2" id="KW-1185">Reference proteome</keyword>
<sequence>MCTSFACYNKTPIYGMNFDYNDVKLKFDIVNENSINIFQLMFQIDGEYVPTAGFNSNGVFGAAQVMVSDIKIFSNNSDNFIEPFDVYKKAMEKASKIEYIIEDVIGQKKLNYCGQLKGHQLYADKYGHAVIIEPSLDGNSFLISDEKDVVMTNFSNSELLNRDINSINGFGIDRYITATNIINSVEEEFDYNLAFEVLKKTQLSKGQFTTQCSMVINQESMDIFICIRRDFNKIWRLSLMDKTIETYRGFKRYKKVLIDQNGVTEIDLV</sequence>
<organism evidence="1 2">
    <name type="scientific">Vallitalea guaymasensis</name>
    <dbReference type="NCBI Taxonomy" id="1185412"/>
    <lineage>
        <taxon>Bacteria</taxon>
        <taxon>Bacillati</taxon>
        <taxon>Bacillota</taxon>
        <taxon>Clostridia</taxon>
        <taxon>Lachnospirales</taxon>
        <taxon>Vallitaleaceae</taxon>
        <taxon>Vallitalea</taxon>
    </lineage>
</organism>
<gene>
    <name evidence="1" type="ORF">HYG85_03890</name>
</gene>
<evidence type="ECO:0008006" key="3">
    <source>
        <dbReference type="Google" id="ProtNLM"/>
    </source>
</evidence>
<reference evidence="1 2" key="1">
    <citation type="submission" date="2020-07" db="EMBL/GenBank/DDBJ databases">
        <title>Vallitalea guaymasensis genome.</title>
        <authorList>
            <person name="Postec A."/>
        </authorList>
    </citation>
    <scope>NUCLEOTIDE SEQUENCE [LARGE SCALE GENOMIC DNA]</scope>
    <source>
        <strain evidence="1 2">Ra1766G1</strain>
    </source>
</reference>
<dbReference type="AlphaFoldDB" id="A0A8J8M836"/>